<accession>A0A8S1LJS3</accession>
<gene>
    <name evidence="1" type="ORF">PSON_ATCC_30995.1.T0170248</name>
</gene>
<proteinExistence type="predicted"/>
<evidence type="ECO:0000313" key="2">
    <source>
        <dbReference type="Proteomes" id="UP000692954"/>
    </source>
</evidence>
<keyword evidence="2" id="KW-1185">Reference proteome</keyword>
<dbReference type="AlphaFoldDB" id="A0A8S1LJS3"/>
<organism evidence="1 2">
    <name type="scientific">Paramecium sonneborni</name>
    <dbReference type="NCBI Taxonomy" id="65129"/>
    <lineage>
        <taxon>Eukaryota</taxon>
        <taxon>Sar</taxon>
        <taxon>Alveolata</taxon>
        <taxon>Ciliophora</taxon>
        <taxon>Intramacronucleata</taxon>
        <taxon>Oligohymenophorea</taxon>
        <taxon>Peniculida</taxon>
        <taxon>Parameciidae</taxon>
        <taxon>Paramecium</taxon>
    </lineage>
</organism>
<reference evidence="1" key="1">
    <citation type="submission" date="2021-01" db="EMBL/GenBank/DDBJ databases">
        <authorList>
            <consortium name="Genoscope - CEA"/>
            <person name="William W."/>
        </authorList>
    </citation>
    <scope>NUCLEOTIDE SEQUENCE</scope>
</reference>
<evidence type="ECO:0000313" key="1">
    <source>
        <dbReference type="EMBL" id="CAD8063124.1"/>
    </source>
</evidence>
<comment type="caution">
    <text evidence="1">The sequence shown here is derived from an EMBL/GenBank/DDBJ whole genome shotgun (WGS) entry which is preliminary data.</text>
</comment>
<sequence>MYDLQPIRSFLTFRTVISLAYKHENHSTRAQVAKYQSKFLQKAPQGSAYTKFEFIKNAKIIFKNCEQLSNHEYFIDFEENYLVKCYKINFSDILSICQGQSNNNLCLLGKEINFEKIFYL</sequence>
<dbReference type="EMBL" id="CAJJDN010000017">
    <property type="protein sequence ID" value="CAD8063124.1"/>
    <property type="molecule type" value="Genomic_DNA"/>
</dbReference>
<name>A0A8S1LJS3_9CILI</name>
<protein>
    <submittedName>
        <fullName evidence="1">Uncharacterized protein</fullName>
    </submittedName>
</protein>
<dbReference type="Proteomes" id="UP000692954">
    <property type="component" value="Unassembled WGS sequence"/>
</dbReference>